<feature type="region of interest" description="Disordered" evidence="6">
    <location>
        <begin position="285"/>
        <end position="416"/>
    </location>
</feature>
<feature type="transmembrane region" description="Helical" evidence="7">
    <location>
        <begin position="211"/>
        <end position="232"/>
    </location>
</feature>
<dbReference type="InterPro" id="IPR049326">
    <property type="entry name" value="Rhodopsin_dom_fungi"/>
</dbReference>
<dbReference type="GO" id="GO:0016020">
    <property type="term" value="C:membrane"/>
    <property type="evidence" value="ECO:0007669"/>
    <property type="project" value="UniProtKB-SubCell"/>
</dbReference>
<feature type="compositionally biased region" description="Polar residues" evidence="6">
    <location>
        <begin position="343"/>
        <end position="354"/>
    </location>
</feature>
<feature type="compositionally biased region" description="Polar residues" evidence="6">
    <location>
        <begin position="325"/>
        <end position="335"/>
    </location>
</feature>
<organism evidence="9 10">
    <name type="scientific">Clonostachys byssicola</name>
    <dbReference type="NCBI Taxonomy" id="160290"/>
    <lineage>
        <taxon>Eukaryota</taxon>
        <taxon>Fungi</taxon>
        <taxon>Dikarya</taxon>
        <taxon>Ascomycota</taxon>
        <taxon>Pezizomycotina</taxon>
        <taxon>Sordariomycetes</taxon>
        <taxon>Hypocreomycetidae</taxon>
        <taxon>Hypocreales</taxon>
        <taxon>Bionectriaceae</taxon>
        <taxon>Clonostachys</taxon>
    </lineage>
</organism>
<comment type="caution">
    <text evidence="9">The sequence shown here is derived from an EMBL/GenBank/DDBJ whole genome shotgun (WGS) entry which is preliminary data.</text>
</comment>
<dbReference type="InterPro" id="IPR052337">
    <property type="entry name" value="SAT4-like"/>
</dbReference>
<dbReference type="Proteomes" id="UP000754883">
    <property type="component" value="Unassembled WGS sequence"/>
</dbReference>
<evidence type="ECO:0000313" key="9">
    <source>
        <dbReference type="EMBL" id="CAH0003128.1"/>
    </source>
</evidence>
<reference evidence="9" key="1">
    <citation type="submission" date="2021-10" db="EMBL/GenBank/DDBJ databases">
        <authorList>
            <person name="Piombo E."/>
        </authorList>
    </citation>
    <scope>NUCLEOTIDE SEQUENCE</scope>
</reference>
<evidence type="ECO:0000256" key="2">
    <source>
        <dbReference type="ARBA" id="ARBA00022692"/>
    </source>
</evidence>
<feature type="compositionally biased region" description="Basic and acidic residues" evidence="6">
    <location>
        <begin position="311"/>
        <end position="323"/>
    </location>
</feature>
<feature type="transmembrane region" description="Helical" evidence="7">
    <location>
        <begin position="52"/>
        <end position="74"/>
    </location>
</feature>
<proteinExistence type="inferred from homology"/>
<evidence type="ECO:0000256" key="3">
    <source>
        <dbReference type="ARBA" id="ARBA00022989"/>
    </source>
</evidence>
<gene>
    <name evidence="9" type="ORF">CBYS24578_00011438</name>
</gene>
<dbReference type="AlphaFoldDB" id="A0A9N9UTM0"/>
<evidence type="ECO:0000256" key="5">
    <source>
        <dbReference type="ARBA" id="ARBA00038359"/>
    </source>
</evidence>
<evidence type="ECO:0000256" key="1">
    <source>
        <dbReference type="ARBA" id="ARBA00004141"/>
    </source>
</evidence>
<feature type="transmembrane region" description="Helical" evidence="7">
    <location>
        <begin position="94"/>
        <end position="116"/>
    </location>
</feature>
<evidence type="ECO:0000256" key="6">
    <source>
        <dbReference type="SAM" id="MobiDB-lite"/>
    </source>
</evidence>
<keyword evidence="10" id="KW-1185">Reference proteome</keyword>
<feature type="transmembrane region" description="Helical" evidence="7">
    <location>
        <begin position="20"/>
        <end position="40"/>
    </location>
</feature>
<evidence type="ECO:0000256" key="4">
    <source>
        <dbReference type="ARBA" id="ARBA00023136"/>
    </source>
</evidence>
<keyword evidence="2 7" id="KW-0812">Transmembrane</keyword>
<feature type="transmembrane region" description="Helical" evidence="7">
    <location>
        <begin position="182"/>
        <end position="199"/>
    </location>
</feature>
<accession>A0A9N9UTM0</accession>
<feature type="transmembrane region" description="Helical" evidence="7">
    <location>
        <begin position="128"/>
        <end position="150"/>
    </location>
</feature>
<evidence type="ECO:0000259" key="8">
    <source>
        <dbReference type="Pfam" id="PF20684"/>
    </source>
</evidence>
<keyword evidence="3 7" id="KW-1133">Transmembrane helix</keyword>
<dbReference type="Pfam" id="PF20684">
    <property type="entry name" value="Fung_rhodopsin"/>
    <property type="match status" value="1"/>
</dbReference>
<evidence type="ECO:0000313" key="10">
    <source>
        <dbReference type="Proteomes" id="UP000754883"/>
    </source>
</evidence>
<feature type="compositionally biased region" description="Polar residues" evidence="6">
    <location>
        <begin position="285"/>
        <end position="298"/>
    </location>
</feature>
<feature type="compositionally biased region" description="Basic and acidic residues" evidence="6">
    <location>
        <begin position="362"/>
        <end position="371"/>
    </location>
</feature>
<protein>
    <recommendedName>
        <fullName evidence="8">Rhodopsin domain-containing protein</fullName>
    </recommendedName>
</protein>
<dbReference type="OrthoDB" id="5417887at2759"/>
<comment type="subcellular location">
    <subcellularLocation>
        <location evidence="1">Membrane</location>
        <topology evidence="1">Multi-pass membrane protein</topology>
    </subcellularLocation>
</comment>
<name>A0A9N9UTM0_9HYPO</name>
<dbReference type="EMBL" id="CABFNO020001563">
    <property type="protein sequence ID" value="CAH0003128.1"/>
    <property type="molecule type" value="Genomic_DNA"/>
</dbReference>
<keyword evidence="4 7" id="KW-0472">Membrane</keyword>
<feature type="domain" description="Rhodopsin" evidence="8">
    <location>
        <begin position="37"/>
        <end position="275"/>
    </location>
</feature>
<dbReference type="PANTHER" id="PTHR33048:SF147">
    <property type="entry name" value="INTEGRAL MEMBRANE PROTEIN"/>
    <property type="match status" value="1"/>
</dbReference>
<feature type="transmembrane region" description="Helical" evidence="7">
    <location>
        <begin position="252"/>
        <end position="274"/>
    </location>
</feature>
<sequence>MELRAKDEPVHGFVSPYKELNAGLWSLFLGATAFLGMRIWVKCGYRSYRLWYDDWILVGCWFLLLANNALIVWQFDNGYVLEDSTMKWDDRMHILINISSCGTLIGQALTKTAFAVTLLRMGNRYQNWFLWFCIATMNSWMIAKVIVQWAKVCGKPSYDNWYRLDFCVGSKFRDDFKEGGNIYNIVMDFVFACFPWLIVRKLEMRRVEKIGLCLTMSLGIIVAVVSAIRVGWKDEGNDRDEYYMFRNGLSQVWYSSEITGTIIVQCIPVLRPILQEFQSSIRSKTFNSSTSGRRSTIRLSLRPNKPNPPGFDDRANILPRDKNGVQLNDLSNRNTMSDKKSSFRISSLPIQTPETPRRPTHSSHDWWDTPARDTPSLDAERDGESQYTNEETDRYQYQGLSPRPRNASGPPVPPKT</sequence>
<evidence type="ECO:0000256" key="7">
    <source>
        <dbReference type="SAM" id="Phobius"/>
    </source>
</evidence>
<dbReference type="PANTHER" id="PTHR33048">
    <property type="entry name" value="PTH11-LIKE INTEGRAL MEMBRANE PROTEIN (AFU_ORTHOLOGUE AFUA_5G11245)"/>
    <property type="match status" value="1"/>
</dbReference>
<comment type="similarity">
    <text evidence="5">Belongs to the SAT4 family.</text>
</comment>